<evidence type="ECO:0000313" key="2">
    <source>
        <dbReference type="EMBL" id="QBF82485.1"/>
    </source>
</evidence>
<name>A0A411PG14_9GAMM</name>
<protein>
    <submittedName>
        <fullName evidence="2">DUF2057 domain-containing protein</fullName>
    </submittedName>
</protein>
<reference evidence="2 3" key="1">
    <citation type="submission" date="2019-02" db="EMBL/GenBank/DDBJ databases">
        <title>Shewanella sp. D4-2 isolated from Dokdo Island.</title>
        <authorList>
            <person name="Baek K."/>
        </authorList>
    </citation>
    <scope>NUCLEOTIDE SEQUENCE [LARGE SCALE GENOMIC DNA]</scope>
    <source>
        <strain evidence="2 3">D4-2</strain>
    </source>
</reference>
<gene>
    <name evidence="2" type="ORF">EXU30_07070</name>
</gene>
<proteinExistence type="predicted"/>
<evidence type="ECO:0000256" key="1">
    <source>
        <dbReference type="SAM" id="SignalP"/>
    </source>
</evidence>
<dbReference type="OrthoDB" id="6270540at2"/>
<dbReference type="RefSeq" id="WP_130598660.1">
    <property type="nucleotide sequence ID" value="NZ_CP036200.1"/>
</dbReference>
<evidence type="ECO:0000313" key="3">
    <source>
        <dbReference type="Proteomes" id="UP000291106"/>
    </source>
</evidence>
<feature type="chain" id="PRO_5018991224" evidence="1">
    <location>
        <begin position="26"/>
        <end position="144"/>
    </location>
</feature>
<dbReference type="InterPro" id="IPR018635">
    <property type="entry name" value="UPF0319"/>
</dbReference>
<keyword evidence="1" id="KW-0732">Signal</keyword>
<dbReference type="AlphaFoldDB" id="A0A411PG14"/>
<organism evidence="2 3">
    <name type="scientific">Shewanella maritima</name>
    <dbReference type="NCBI Taxonomy" id="2520507"/>
    <lineage>
        <taxon>Bacteria</taxon>
        <taxon>Pseudomonadati</taxon>
        <taxon>Pseudomonadota</taxon>
        <taxon>Gammaproteobacteria</taxon>
        <taxon>Alteromonadales</taxon>
        <taxon>Shewanellaceae</taxon>
        <taxon>Shewanella</taxon>
    </lineage>
</organism>
<feature type="signal peptide" evidence="1">
    <location>
        <begin position="1"/>
        <end position="25"/>
    </location>
</feature>
<sequence length="144" mass="15818">MSIKNRMLSAVIVSALATISMGTQAASITTNEDLNIASINGQDVNFDRLVGLKAGETLIEVNYRDLFQDNADDSGHWVRSEPMYLKLDLVANSEYHIATPALYSAEDAHDFLDAPQVHLKVNGQAQQKVALMTQSQLLTELLID</sequence>
<dbReference type="Proteomes" id="UP000291106">
    <property type="component" value="Chromosome"/>
</dbReference>
<dbReference type="EMBL" id="CP036200">
    <property type="protein sequence ID" value="QBF82485.1"/>
    <property type="molecule type" value="Genomic_DNA"/>
</dbReference>
<dbReference type="KEGG" id="smai:EXU30_07070"/>
<dbReference type="Pfam" id="PF09829">
    <property type="entry name" value="DUF2057"/>
    <property type="match status" value="1"/>
</dbReference>
<keyword evidence="3" id="KW-1185">Reference proteome</keyword>
<accession>A0A411PG14</accession>